<accession>A0A0E9V486</accession>
<dbReference type="AlphaFoldDB" id="A0A0E9V486"/>
<name>A0A0E9V486_ANGAN</name>
<reference evidence="1" key="2">
    <citation type="journal article" date="2015" name="Fish Shellfish Immunol.">
        <title>Early steps in the European eel (Anguilla anguilla)-Vibrio vulnificus interaction in the gills: Role of the RtxA13 toxin.</title>
        <authorList>
            <person name="Callol A."/>
            <person name="Pajuelo D."/>
            <person name="Ebbesson L."/>
            <person name="Teles M."/>
            <person name="MacKenzie S."/>
            <person name="Amaro C."/>
        </authorList>
    </citation>
    <scope>NUCLEOTIDE SEQUENCE</scope>
</reference>
<dbReference type="EMBL" id="GBXM01036337">
    <property type="protein sequence ID" value="JAH72240.1"/>
    <property type="molecule type" value="Transcribed_RNA"/>
</dbReference>
<protein>
    <submittedName>
        <fullName evidence="1">Uncharacterized protein</fullName>
    </submittedName>
</protein>
<sequence>MAQLNSRFVAVCSMRFDVCVCPCVCVITNSNQFKQNEHAIFRGI</sequence>
<evidence type="ECO:0000313" key="1">
    <source>
        <dbReference type="EMBL" id="JAH72240.1"/>
    </source>
</evidence>
<reference evidence="1" key="1">
    <citation type="submission" date="2014-11" db="EMBL/GenBank/DDBJ databases">
        <authorList>
            <person name="Amaro Gonzalez C."/>
        </authorList>
    </citation>
    <scope>NUCLEOTIDE SEQUENCE</scope>
</reference>
<proteinExistence type="predicted"/>
<organism evidence="1">
    <name type="scientific">Anguilla anguilla</name>
    <name type="common">European freshwater eel</name>
    <name type="synonym">Muraena anguilla</name>
    <dbReference type="NCBI Taxonomy" id="7936"/>
    <lineage>
        <taxon>Eukaryota</taxon>
        <taxon>Metazoa</taxon>
        <taxon>Chordata</taxon>
        <taxon>Craniata</taxon>
        <taxon>Vertebrata</taxon>
        <taxon>Euteleostomi</taxon>
        <taxon>Actinopterygii</taxon>
        <taxon>Neopterygii</taxon>
        <taxon>Teleostei</taxon>
        <taxon>Anguilliformes</taxon>
        <taxon>Anguillidae</taxon>
        <taxon>Anguilla</taxon>
    </lineage>
</organism>